<dbReference type="GO" id="GO:0003677">
    <property type="term" value="F:DNA binding"/>
    <property type="evidence" value="ECO:0007669"/>
    <property type="project" value="UniProtKB-KW"/>
</dbReference>
<comment type="caution">
    <text evidence="4">The sequence shown here is derived from an EMBL/GenBank/DDBJ whole genome shotgun (WGS) entry which is preliminary data.</text>
</comment>
<accession>A0A7W7T726</accession>
<evidence type="ECO:0000259" key="3">
    <source>
        <dbReference type="Pfam" id="PF17853"/>
    </source>
</evidence>
<dbReference type="InterPro" id="IPR051448">
    <property type="entry name" value="CdaR-like_regulators"/>
</dbReference>
<dbReference type="Pfam" id="PF17853">
    <property type="entry name" value="GGDEF_2"/>
    <property type="match status" value="1"/>
</dbReference>
<organism evidence="4 5">
    <name type="scientific">Saccharothrix violaceirubra</name>
    <dbReference type="NCBI Taxonomy" id="413306"/>
    <lineage>
        <taxon>Bacteria</taxon>
        <taxon>Bacillati</taxon>
        <taxon>Actinomycetota</taxon>
        <taxon>Actinomycetes</taxon>
        <taxon>Pseudonocardiales</taxon>
        <taxon>Pseudonocardiaceae</taxon>
        <taxon>Saccharothrix</taxon>
    </lineage>
</organism>
<dbReference type="Pfam" id="PF13556">
    <property type="entry name" value="HTH_30"/>
    <property type="match status" value="1"/>
</dbReference>
<dbReference type="Gene3D" id="1.10.10.2840">
    <property type="entry name" value="PucR C-terminal helix-turn-helix domain"/>
    <property type="match status" value="1"/>
</dbReference>
<dbReference type="PANTHER" id="PTHR33744:SF7">
    <property type="entry name" value="PUCR FAMILY TRANSCRIPTIONAL REGULATOR"/>
    <property type="match status" value="1"/>
</dbReference>
<protein>
    <submittedName>
        <fullName evidence="4">DNA-binding PucR family transcriptional regulator</fullName>
    </submittedName>
</protein>
<feature type="domain" description="CdaR GGDEF-like" evidence="3">
    <location>
        <begin position="167"/>
        <end position="278"/>
    </location>
</feature>
<feature type="domain" description="PucR C-terminal helix-turn-helix" evidence="2">
    <location>
        <begin position="325"/>
        <end position="382"/>
    </location>
</feature>
<comment type="similarity">
    <text evidence="1">Belongs to the CdaR family.</text>
</comment>
<evidence type="ECO:0000256" key="1">
    <source>
        <dbReference type="ARBA" id="ARBA00006754"/>
    </source>
</evidence>
<keyword evidence="5" id="KW-1185">Reference proteome</keyword>
<dbReference type="RefSeq" id="WP_184672753.1">
    <property type="nucleotide sequence ID" value="NZ_BAABAI010000032.1"/>
</dbReference>
<dbReference type="InterPro" id="IPR025736">
    <property type="entry name" value="PucR_C-HTH_dom"/>
</dbReference>
<proteinExistence type="inferred from homology"/>
<dbReference type="PANTHER" id="PTHR33744">
    <property type="entry name" value="CARBOHYDRATE DIACID REGULATOR"/>
    <property type="match status" value="1"/>
</dbReference>
<dbReference type="EMBL" id="JACHJS010000001">
    <property type="protein sequence ID" value="MBB4967778.1"/>
    <property type="molecule type" value="Genomic_DNA"/>
</dbReference>
<dbReference type="Proteomes" id="UP000542674">
    <property type="component" value="Unassembled WGS sequence"/>
</dbReference>
<reference evidence="4 5" key="1">
    <citation type="submission" date="2020-08" db="EMBL/GenBank/DDBJ databases">
        <title>Sequencing the genomes of 1000 actinobacteria strains.</title>
        <authorList>
            <person name="Klenk H.-P."/>
        </authorList>
    </citation>
    <scope>NUCLEOTIDE SEQUENCE [LARGE SCALE GENOMIC DNA]</scope>
    <source>
        <strain evidence="4 5">DSM 45084</strain>
    </source>
</reference>
<keyword evidence="4" id="KW-0238">DNA-binding</keyword>
<sequence length="393" mass="42063">MVDDHPAPLSPTTLRELQRASGELATSSVAEMERRLPWFRRMPADQRASVLLLIQNGVAGFVSWLHDPDQAIRLTADAFRSAPKDIARWVSLRQTVELVRIALELFERQLPGLAADDAERAVLTEGVLRYGREIAFSAATSYAAAAEARGAWDARLEALVVDGIVRGDAEESLLSRATALGWDPAEEATVLVGNPPSDDPPAVVFEVRSRAARLGRPVLLSVQGSRLVVVLGGETADGTAPARIAEAFGPGAVVAGPTVATLAEAHRSASDALSGLRAVVGWPAAPRPVRSLDLLPERALAGDPEAEWQLVDRVARPLEDAGGALLDTVDGFLEVGGVLEACARRLFVHPNTVRYRLRRATELTGLNPNDARDALVLRVALSVGRLARARGLW</sequence>
<dbReference type="AlphaFoldDB" id="A0A7W7T726"/>
<evidence type="ECO:0000259" key="2">
    <source>
        <dbReference type="Pfam" id="PF13556"/>
    </source>
</evidence>
<gene>
    <name evidence="4" type="ORF">F4559_005137</name>
</gene>
<name>A0A7W7T726_9PSEU</name>
<dbReference type="InterPro" id="IPR042070">
    <property type="entry name" value="PucR_C-HTH_sf"/>
</dbReference>
<evidence type="ECO:0000313" key="5">
    <source>
        <dbReference type="Proteomes" id="UP000542674"/>
    </source>
</evidence>
<evidence type="ECO:0000313" key="4">
    <source>
        <dbReference type="EMBL" id="MBB4967778.1"/>
    </source>
</evidence>
<dbReference type="InterPro" id="IPR041522">
    <property type="entry name" value="CdaR_GGDEF"/>
</dbReference>